<feature type="binding site" evidence="18">
    <location>
        <begin position="60"/>
        <end position="64"/>
    </location>
    <ligand>
        <name>(6S)-NADPHX</name>
        <dbReference type="ChEBI" id="CHEBI:64076"/>
    </ligand>
</feature>
<evidence type="ECO:0000313" key="22">
    <source>
        <dbReference type="EMBL" id="OGX87379.1"/>
    </source>
</evidence>
<comment type="subunit">
    <text evidence="17">Homotetramer.</text>
</comment>
<dbReference type="EC" id="5.1.99.6" evidence="19"/>
<evidence type="ECO:0000256" key="11">
    <source>
        <dbReference type="ARBA" id="ARBA00023235"/>
    </source>
</evidence>
<dbReference type="InterPro" id="IPR036652">
    <property type="entry name" value="YjeF_N_dom_sf"/>
</dbReference>
<feature type="binding site" evidence="18">
    <location>
        <position position="61"/>
    </location>
    <ligand>
        <name>K(+)</name>
        <dbReference type="ChEBI" id="CHEBI:29103"/>
    </ligand>
</feature>
<dbReference type="HAMAP" id="MF_01966">
    <property type="entry name" value="NADHX_epimerase"/>
    <property type="match status" value="1"/>
</dbReference>
<dbReference type="EMBL" id="MDZB01000090">
    <property type="protein sequence ID" value="OGX87379.1"/>
    <property type="molecule type" value="Genomic_DNA"/>
</dbReference>
<evidence type="ECO:0000259" key="21">
    <source>
        <dbReference type="PROSITE" id="PS51385"/>
    </source>
</evidence>
<evidence type="ECO:0000256" key="6">
    <source>
        <dbReference type="ARBA" id="ARBA00022741"/>
    </source>
</evidence>
<feature type="binding site" evidence="17">
    <location>
        <begin position="419"/>
        <end position="423"/>
    </location>
    <ligand>
        <name>AMP</name>
        <dbReference type="ChEBI" id="CHEBI:456215"/>
    </ligand>
</feature>
<reference evidence="22 23" key="1">
    <citation type="submission" date="2016-08" db="EMBL/GenBank/DDBJ databases">
        <title>Hymenobacter coccineus sp. nov., Hymenobacter lapidarius sp. nov. and Hymenobacter glacialis sp. nov., isolated from Antarctic soil.</title>
        <authorList>
            <person name="Sedlacek I."/>
            <person name="Kralova S."/>
            <person name="Kyrova K."/>
            <person name="Maslanova I."/>
            <person name="Stankova E."/>
            <person name="Vrbovska V."/>
            <person name="Nemec M."/>
            <person name="Bartak M."/>
            <person name="Svec P."/>
            <person name="Busse H.-J."/>
            <person name="Pantucek R."/>
        </authorList>
    </citation>
    <scope>NUCLEOTIDE SEQUENCE [LARGE SCALE GENOMIC DNA]</scope>
    <source>
        <strain evidence="22 23">CCM 8643</strain>
    </source>
</reference>
<keyword evidence="5 18" id="KW-0479">Metal-binding</keyword>
<dbReference type="InterPro" id="IPR000631">
    <property type="entry name" value="CARKD"/>
</dbReference>
<evidence type="ECO:0000256" key="16">
    <source>
        <dbReference type="ARBA" id="ARBA00049209"/>
    </source>
</evidence>
<evidence type="ECO:0000256" key="7">
    <source>
        <dbReference type="ARBA" id="ARBA00022840"/>
    </source>
</evidence>
<feature type="binding site" evidence="17">
    <location>
        <position position="449"/>
    </location>
    <ligand>
        <name>(6S)-NADPHX</name>
        <dbReference type="ChEBI" id="CHEBI:64076"/>
    </ligand>
</feature>
<evidence type="ECO:0000256" key="9">
    <source>
        <dbReference type="ARBA" id="ARBA00022958"/>
    </source>
</evidence>
<evidence type="ECO:0000256" key="1">
    <source>
        <dbReference type="ARBA" id="ARBA00000013"/>
    </source>
</evidence>
<keyword evidence="9 18" id="KW-0630">Potassium</keyword>
<feature type="domain" description="YjeF C-terminal" evidence="20">
    <location>
        <begin position="226"/>
        <end position="509"/>
    </location>
</feature>
<feature type="binding site" evidence="18">
    <location>
        <position position="161"/>
    </location>
    <ligand>
        <name>K(+)</name>
        <dbReference type="ChEBI" id="CHEBI:29103"/>
    </ligand>
</feature>
<dbReference type="InterPro" id="IPR030677">
    <property type="entry name" value="Nnr"/>
</dbReference>
<comment type="caution">
    <text evidence="22">The sequence shown here is derived from an EMBL/GenBank/DDBJ whole genome shotgun (WGS) entry which is preliminary data.</text>
</comment>
<evidence type="ECO:0000256" key="18">
    <source>
        <dbReference type="HAMAP-Rule" id="MF_01966"/>
    </source>
</evidence>
<dbReference type="GO" id="GO:0052855">
    <property type="term" value="F:ADP-dependent NAD(P)H-hydrate dehydratase activity"/>
    <property type="evidence" value="ECO:0007669"/>
    <property type="project" value="UniProtKB-UniRule"/>
</dbReference>
<dbReference type="GO" id="GO:0052856">
    <property type="term" value="F:NAD(P)HX epimerase activity"/>
    <property type="evidence" value="ECO:0007669"/>
    <property type="project" value="UniProtKB-UniRule"/>
</dbReference>
<comment type="function">
    <text evidence="17">Catalyzes the dehydration of the S-form of NAD(P)HX at the expense of ADP, which is converted to AMP. Together with NAD(P)HX epimerase, which catalyzes the epimerization of the S- and R-forms, the enzyme allows the repair of both epimers of NAD(P)HX, a damaged form of NAD(P)H that is a result of enzymatic or heat-dependent hydration.</text>
</comment>
<dbReference type="SUPFAM" id="SSF64153">
    <property type="entry name" value="YjeF N-terminal domain-like"/>
    <property type="match status" value="1"/>
</dbReference>
<dbReference type="RefSeq" id="WP_070726295.1">
    <property type="nucleotide sequence ID" value="NZ_MDZB01000090.1"/>
</dbReference>
<feature type="domain" description="YjeF N-terminal" evidence="21">
    <location>
        <begin position="9"/>
        <end position="216"/>
    </location>
</feature>
<dbReference type="Pfam" id="PF01256">
    <property type="entry name" value="Carb_kinase"/>
    <property type="match status" value="1"/>
</dbReference>
<keyword evidence="12 17" id="KW-0456">Lyase</keyword>
<dbReference type="HAMAP" id="MF_01965">
    <property type="entry name" value="NADHX_dehydratase"/>
    <property type="match status" value="1"/>
</dbReference>
<protein>
    <recommendedName>
        <fullName evidence="19">Bifunctional NAD(P)H-hydrate repair enzyme</fullName>
    </recommendedName>
    <alternativeName>
        <fullName evidence="19">Nicotinamide nucleotide repair protein</fullName>
    </alternativeName>
    <domain>
        <recommendedName>
            <fullName evidence="19">ADP-dependent (S)-NAD(P)H-hydrate dehydratase</fullName>
            <ecNumber evidence="19">4.2.1.136</ecNumber>
        </recommendedName>
        <alternativeName>
            <fullName evidence="19">ADP-dependent NAD(P)HX dehydratase</fullName>
        </alternativeName>
    </domain>
    <domain>
        <recommendedName>
            <fullName evidence="19">NAD(P)H-hydrate epimerase</fullName>
            <ecNumber evidence="19">5.1.99.6</ecNumber>
        </recommendedName>
    </domain>
</protein>
<dbReference type="NCBIfam" id="TIGR00197">
    <property type="entry name" value="yjeF_nterm"/>
    <property type="match status" value="1"/>
</dbReference>
<dbReference type="PANTHER" id="PTHR12592:SF0">
    <property type="entry name" value="ATP-DEPENDENT (S)-NAD(P)H-HYDRATE DEHYDRATASE"/>
    <property type="match status" value="1"/>
</dbReference>
<gene>
    <name evidence="18" type="primary">nnrE</name>
    <name evidence="17" type="synonym">nnrD</name>
    <name evidence="22" type="ORF">BEN47_11275</name>
</gene>
<dbReference type="InterPro" id="IPR017953">
    <property type="entry name" value="Carbohydrate_kinase_pred_CS"/>
</dbReference>
<comment type="cofactor">
    <cofactor evidence="17">
        <name>Mg(2+)</name>
        <dbReference type="ChEBI" id="CHEBI:18420"/>
    </cofactor>
</comment>
<dbReference type="PROSITE" id="PS01050">
    <property type="entry name" value="YJEF_C_2"/>
    <property type="match status" value="1"/>
</dbReference>
<dbReference type="STRING" id="1908237.BEN47_11275"/>
<dbReference type="PANTHER" id="PTHR12592">
    <property type="entry name" value="ATP-DEPENDENT (S)-NAD(P)H-HYDRATE DEHYDRATASE FAMILY MEMBER"/>
    <property type="match status" value="1"/>
</dbReference>
<dbReference type="PROSITE" id="PS51385">
    <property type="entry name" value="YJEF_N"/>
    <property type="match status" value="1"/>
</dbReference>
<evidence type="ECO:0000259" key="20">
    <source>
        <dbReference type="PROSITE" id="PS51383"/>
    </source>
</evidence>
<dbReference type="Proteomes" id="UP000176294">
    <property type="component" value="Unassembled WGS sequence"/>
</dbReference>
<dbReference type="NCBIfam" id="TIGR00196">
    <property type="entry name" value="yjeF_cterm"/>
    <property type="match status" value="1"/>
</dbReference>
<evidence type="ECO:0000256" key="8">
    <source>
        <dbReference type="ARBA" id="ARBA00022857"/>
    </source>
</evidence>
<dbReference type="GO" id="GO:0046496">
    <property type="term" value="P:nicotinamide nucleotide metabolic process"/>
    <property type="evidence" value="ECO:0007669"/>
    <property type="project" value="UniProtKB-UniRule"/>
</dbReference>
<comment type="similarity">
    <text evidence="4 19">In the C-terminal section; belongs to the NnrD/CARKD family.</text>
</comment>
<evidence type="ECO:0000256" key="12">
    <source>
        <dbReference type="ARBA" id="ARBA00023239"/>
    </source>
</evidence>
<comment type="similarity">
    <text evidence="17">Belongs to the NnrD/CARKD family.</text>
</comment>
<evidence type="ECO:0000256" key="5">
    <source>
        <dbReference type="ARBA" id="ARBA00022723"/>
    </source>
</evidence>
<name>A0A1G1T941_9BACT</name>
<comment type="function">
    <text evidence="14 19">Bifunctional enzyme that catalyzes the epimerization of the S- and R-forms of NAD(P)HX and the dehydration of the S-form of NAD(P)HX at the expense of ADP, which is converted to AMP. This allows the repair of both epimers of NAD(P)HX, a damaged form of NAD(P)H that is a result of enzymatic or heat-dependent hydration.</text>
</comment>
<evidence type="ECO:0000313" key="23">
    <source>
        <dbReference type="Proteomes" id="UP000176294"/>
    </source>
</evidence>
<evidence type="ECO:0000256" key="17">
    <source>
        <dbReference type="HAMAP-Rule" id="MF_01965"/>
    </source>
</evidence>
<comment type="function">
    <text evidence="18">Catalyzes the epimerization of the S- and R-forms of NAD(P)HX, a damaged form of NAD(P)H that is a result of enzymatic or heat-dependent hydration. This is a prerequisite for the S-specific NAD(P)H-hydrate dehydratase to allow the repair of both epimers of NAD(P)HX.</text>
</comment>
<evidence type="ECO:0000256" key="3">
    <source>
        <dbReference type="ARBA" id="ARBA00006001"/>
    </source>
</evidence>
<sequence length="517" mass="54632">MKILTAAQTRALDQATITEQGLTSAQLMERAAQALLFWFYGQYGYGRVPADTLLLCGPGNNGGDGLALARLLHEANYSVRVALLPASRYSPDWQHNRQRLPAAVPVAEISAGALPAISADTVVVDALFGTGLSRPLAGLAAAVVAHLNQAQARVLAVDIPSGLFAEASQPADSAVVRARHTVSFGLPKLAFLLPQNAEFVGEWQVEDIELSPGFIARTTTPWHYTDAATMAGQLPPRPRFSHKGTFGHALLLAGSRGKMGAAVLAAGACLRGGVGLLTAHIPACGYDIFQNSQPEAMCLSDAQPDHISELPNLKPYQAVAIGPGLGQHAASSSVLRQLLEAASQPREKTGPPLPLVLDADALNLLGQHRELLSLLPENAVLTPHPKEFERLTEPARDDYHRLELLRDFAQQHRCLVVLKGAYTCLATPGGELHFNSTGNPGMATGGSGDVLTGLLLALRADARLLPFEAVRLAVYAHGLAGDLAAHETGEAGLVAGDIVRHLGPALSRCSQRAQNTK</sequence>
<evidence type="ECO:0000256" key="19">
    <source>
        <dbReference type="PIRNR" id="PIRNR017184"/>
    </source>
</evidence>
<keyword evidence="11 18" id="KW-0413">Isomerase</keyword>
<dbReference type="SUPFAM" id="SSF53613">
    <property type="entry name" value="Ribokinase-like"/>
    <property type="match status" value="1"/>
</dbReference>
<dbReference type="GO" id="GO:0005524">
    <property type="term" value="F:ATP binding"/>
    <property type="evidence" value="ECO:0007669"/>
    <property type="project" value="UniProtKB-UniRule"/>
</dbReference>
<dbReference type="InterPro" id="IPR029056">
    <property type="entry name" value="Ribokinase-like"/>
</dbReference>
<organism evidence="22 23">
    <name type="scientific">Hymenobacter lapidarius</name>
    <dbReference type="NCBI Taxonomy" id="1908237"/>
    <lineage>
        <taxon>Bacteria</taxon>
        <taxon>Pseudomonadati</taxon>
        <taxon>Bacteroidota</taxon>
        <taxon>Cytophagia</taxon>
        <taxon>Cytophagales</taxon>
        <taxon>Hymenobacteraceae</taxon>
        <taxon>Hymenobacter</taxon>
    </lineage>
</organism>
<feature type="binding site" evidence="18">
    <location>
        <begin position="129"/>
        <end position="135"/>
    </location>
    <ligand>
        <name>(6S)-NADPHX</name>
        <dbReference type="ChEBI" id="CHEBI:64076"/>
    </ligand>
</feature>
<keyword evidence="23" id="KW-1185">Reference proteome</keyword>
<dbReference type="Pfam" id="PF03853">
    <property type="entry name" value="YjeF_N"/>
    <property type="match status" value="1"/>
</dbReference>
<feature type="binding site" evidence="17">
    <location>
        <position position="384"/>
    </location>
    <ligand>
        <name>(6S)-NADPHX</name>
        <dbReference type="ChEBI" id="CHEBI:64076"/>
    </ligand>
</feature>
<dbReference type="GO" id="GO:0110051">
    <property type="term" value="P:metabolite repair"/>
    <property type="evidence" value="ECO:0007669"/>
    <property type="project" value="TreeGrafter"/>
</dbReference>
<evidence type="ECO:0000256" key="4">
    <source>
        <dbReference type="ARBA" id="ARBA00009524"/>
    </source>
</evidence>
<dbReference type="InterPro" id="IPR004443">
    <property type="entry name" value="YjeF_N_dom"/>
</dbReference>
<dbReference type="GO" id="GO:0046872">
    <property type="term" value="F:metal ion binding"/>
    <property type="evidence" value="ECO:0007669"/>
    <property type="project" value="UniProtKB-UniRule"/>
</dbReference>
<dbReference type="CDD" id="cd01171">
    <property type="entry name" value="YXKO-related"/>
    <property type="match status" value="1"/>
</dbReference>
<keyword evidence="6 17" id="KW-0547">Nucleotide-binding</keyword>
<proteinExistence type="inferred from homology"/>
<dbReference type="PROSITE" id="PS51383">
    <property type="entry name" value="YJEF_C_3"/>
    <property type="match status" value="1"/>
</dbReference>
<feature type="binding site" evidence="18">
    <location>
        <position position="158"/>
    </location>
    <ligand>
        <name>(6S)-NADPHX</name>
        <dbReference type="ChEBI" id="CHEBI:64076"/>
    </ligand>
</feature>
<dbReference type="EC" id="4.2.1.136" evidence="19"/>
<comment type="similarity">
    <text evidence="3 19">In the N-terminal section; belongs to the NnrE/AIBP family.</text>
</comment>
<comment type="catalytic activity">
    <reaction evidence="2 18 19">
        <text>(6R)-NADPHX = (6S)-NADPHX</text>
        <dbReference type="Rhea" id="RHEA:32227"/>
        <dbReference type="ChEBI" id="CHEBI:64076"/>
        <dbReference type="ChEBI" id="CHEBI:64077"/>
        <dbReference type="EC" id="5.1.99.6"/>
    </reaction>
</comment>
<dbReference type="Gene3D" id="3.40.50.10260">
    <property type="entry name" value="YjeF N-terminal domain"/>
    <property type="match status" value="1"/>
</dbReference>
<evidence type="ECO:0000256" key="2">
    <source>
        <dbReference type="ARBA" id="ARBA00000909"/>
    </source>
</evidence>
<evidence type="ECO:0000256" key="13">
    <source>
        <dbReference type="ARBA" id="ARBA00023268"/>
    </source>
</evidence>
<accession>A0A1G1T941</accession>
<keyword evidence="10 17" id="KW-0520">NAD</keyword>
<feature type="binding site" evidence="17">
    <location>
        <position position="261"/>
    </location>
    <ligand>
        <name>(6S)-NADPHX</name>
        <dbReference type="ChEBI" id="CHEBI:64076"/>
    </ligand>
</feature>
<comment type="cofactor">
    <cofactor evidence="18 19">
        <name>K(+)</name>
        <dbReference type="ChEBI" id="CHEBI:29103"/>
    </cofactor>
    <text evidence="18 19">Binds 1 potassium ion per subunit.</text>
</comment>
<keyword evidence="13" id="KW-0511">Multifunctional enzyme</keyword>
<keyword evidence="8 17" id="KW-0521">NADP</keyword>
<comment type="catalytic activity">
    <reaction evidence="16 17 19">
        <text>(6S)-NADPHX + ADP = AMP + phosphate + NADPH + H(+)</text>
        <dbReference type="Rhea" id="RHEA:32235"/>
        <dbReference type="ChEBI" id="CHEBI:15378"/>
        <dbReference type="ChEBI" id="CHEBI:43474"/>
        <dbReference type="ChEBI" id="CHEBI:57783"/>
        <dbReference type="ChEBI" id="CHEBI:64076"/>
        <dbReference type="ChEBI" id="CHEBI:456215"/>
        <dbReference type="ChEBI" id="CHEBI:456216"/>
        <dbReference type="EC" id="4.2.1.136"/>
    </reaction>
</comment>
<keyword evidence="7 17" id="KW-0067">ATP-binding</keyword>
<comment type="similarity">
    <text evidence="18">Belongs to the NnrE/AIBP family.</text>
</comment>
<comment type="catalytic activity">
    <reaction evidence="15 17 19">
        <text>(6S)-NADHX + ADP = AMP + phosphate + NADH + H(+)</text>
        <dbReference type="Rhea" id="RHEA:32223"/>
        <dbReference type="ChEBI" id="CHEBI:15378"/>
        <dbReference type="ChEBI" id="CHEBI:43474"/>
        <dbReference type="ChEBI" id="CHEBI:57945"/>
        <dbReference type="ChEBI" id="CHEBI:64074"/>
        <dbReference type="ChEBI" id="CHEBI:456215"/>
        <dbReference type="ChEBI" id="CHEBI:456216"/>
        <dbReference type="EC" id="4.2.1.136"/>
    </reaction>
</comment>
<dbReference type="AlphaFoldDB" id="A0A1G1T941"/>
<evidence type="ECO:0000256" key="14">
    <source>
        <dbReference type="ARBA" id="ARBA00025153"/>
    </source>
</evidence>
<dbReference type="PIRSF" id="PIRSF017184">
    <property type="entry name" value="Nnr"/>
    <property type="match status" value="1"/>
</dbReference>
<dbReference type="Gene3D" id="3.40.1190.20">
    <property type="match status" value="1"/>
</dbReference>
<evidence type="ECO:0000256" key="15">
    <source>
        <dbReference type="ARBA" id="ARBA00048238"/>
    </source>
</evidence>
<comment type="caution">
    <text evidence="18">Lacks conserved residue(s) required for the propagation of feature annotation.</text>
</comment>
<dbReference type="OrthoDB" id="9806925at2"/>
<comment type="catalytic activity">
    <reaction evidence="1 18 19">
        <text>(6R)-NADHX = (6S)-NADHX</text>
        <dbReference type="Rhea" id="RHEA:32215"/>
        <dbReference type="ChEBI" id="CHEBI:64074"/>
        <dbReference type="ChEBI" id="CHEBI:64075"/>
        <dbReference type="EC" id="5.1.99.6"/>
    </reaction>
</comment>
<evidence type="ECO:0000256" key="10">
    <source>
        <dbReference type="ARBA" id="ARBA00023027"/>
    </source>
</evidence>
<feature type="binding site" evidence="17">
    <location>
        <position position="324"/>
    </location>
    <ligand>
        <name>(6S)-NADPHX</name>
        <dbReference type="ChEBI" id="CHEBI:64076"/>
    </ligand>
</feature>
<feature type="binding site" evidence="18">
    <location>
        <position position="125"/>
    </location>
    <ligand>
        <name>K(+)</name>
        <dbReference type="ChEBI" id="CHEBI:29103"/>
    </ligand>
</feature>
<feature type="binding site" evidence="17">
    <location>
        <position position="448"/>
    </location>
    <ligand>
        <name>AMP</name>
        <dbReference type="ChEBI" id="CHEBI:456215"/>
    </ligand>
</feature>